<dbReference type="GeneID" id="54293096"/>
<evidence type="ECO:0000313" key="3">
    <source>
        <dbReference type="Proteomes" id="UP000799438"/>
    </source>
</evidence>
<accession>A0A6A6BJJ6</accession>
<sequence>MRSLCRCTRPLSPWSPMIAEYVPPWLRVDIFPFSLLVCPFPLVVDSVTPRSCCCCCCCACPMRMPQQRDAEYCHLCWPHKPWRLLCQCSEAPPVESTRAGPGPAKESDFDDGI</sequence>
<gene>
    <name evidence="2" type="ORF">K452DRAFT_156454</name>
</gene>
<protein>
    <submittedName>
        <fullName evidence="2">Uncharacterized protein</fullName>
    </submittedName>
</protein>
<dbReference type="EMBL" id="ML995480">
    <property type="protein sequence ID" value="KAF2144292.1"/>
    <property type="molecule type" value="Genomic_DNA"/>
</dbReference>
<feature type="region of interest" description="Disordered" evidence="1">
    <location>
        <begin position="92"/>
        <end position="113"/>
    </location>
</feature>
<evidence type="ECO:0000256" key="1">
    <source>
        <dbReference type="SAM" id="MobiDB-lite"/>
    </source>
</evidence>
<dbReference type="Proteomes" id="UP000799438">
    <property type="component" value="Unassembled WGS sequence"/>
</dbReference>
<name>A0A6A6BJJ6_9PEZI</name>
<evidence type="ECO:0000313" key="2">
    <source>
        <dbReference type="EMBL" id="KAF2144292.1"/>
    </source>
</evidence>
<keyword evidence="3" id="KW-1185">Reference proteome</keyword>
<dbReference type="AlphaFoldDB" id="A0A6A6BJJ6"/>
<reference evidence="2" key="1">
    <citation type="journal article" date="2020" name="Stud. Mycol.">
        <title>101 Dothideomycetes genomes: a test case for predicting lifestyles and emergence of pathogens.</title>
        <authorList>
            <person name="Haridas S."/>
            <person name="Albert R."/>
            <person name="Binder M."/>
            <person name="Bloem J."/>
            <person name="Labutti K."/>
            <person name="Salamov A."/>
            <person name="Andreopoulos B."/>
            <person name="Baker S."/>
            <person name="Barry K."/>
            <person name="Bills G."/>
            <person name="Bluhm B."/>
            <person name="Cannon C."/>
            <person name="Castanera R."/>
            <person name="Culley D."/>
            <person name="Daum C."/>
            <person name="Ezra D."/>
            <person name="Gonzalez J."/>
            <person name="Henrissat B."/>
            <person name="Kuo A."/>
            <person name="Liang C."/>
            <person name="Lipzen A."/>
            <person name="Lutzoni F."/>
            <person name="Magnuson J."/>
            <person name="Mondo S."/>
            <person name="Nolan M."/>
            <person name="Ohm R."/>
            <person name="Pangilinan J."/>
            <person name="Park H.-J."/>
            <person name="Ramirez L."/>
            <person name="Alfaro M."/>
            <person name="Sun H."/>
            <person name="Tritt A."/>
            <person name="Yoshinaga Y."/>
            <person name="Zwiers L.-H."/>
            <person name="Turgeon B."/>
            <person name="Goodwin S."/>
            <person name="Spatafora J."/>
            <person name="Crous P."/>
            <person name="Grigoriev I."/>
        </authorList>
    </citation>
    <scope>NUCLEOTIDE SEQUENCE</scope>
    <source>
        <strain evidence="2">CBS 121167</strain>
    </source>
</reference>
<organism evidence="2 3">
    <name type="scientific">Aplosporella prunicola CBS 121167</name>
    <dbReference type="NCBI Taxonomy" id="1176127"/>
    <lineage>
        <taxon>Eukaryota</taxon>
        <taxon>Fungi</taxon>
        <taxon>Dikarya</taxon>
        <taxon>Ascomycota</taxon>
        <taxon>Pezizomycotina</taxon>
        <taxon>Dothideomycetes</taxon>
        <taxon>Dothideomycetes incertae sedis</taxon>
        <taxon>Botryosphaeriales</taxon>
        <taxon>Aplosporellaceae</taxon>
        <taxon>Aplosporella</taxon>
    </lineage>
</organism>
<dbReference type="RefSeq" id="XP_033400004.1">
    <property type="nucleotide sequence ID" value="XM_033535602.1"/>
</dbReference>
<proteinExistence type="predicted"/>